<reference evidence="2" key="2">
    <citation type="submission" date="2023-03" db="EMBL/GenBank/DDBJ databases">
        <authorList>
            <person name="Zhang Z."/>
        </authorList>
    </citation>
    <scope>NUCLEOTIDE SEQUENCE</scope>
    <source>
        <strain evidence="2">DSA</strain>
    </source>
</reference>
<feature type="transmembrane region" description="Helical" evidence="1">
    <location>
        <begin position="272"/>
        <end position="292"/>
    </location>
</feature>
<gene>
    <name evidence="2" type="ORF">P6N53_06085</name>
</gene>
<keyword evidence="1" id="KW-1133">Transmembrane helix</keyword>
<keyword evidence="3" id="KW-1185">Reference proteome</keyword>
<evidence type="ECO:0000256" key="1">
    <source>
        <dbReference type="SAM" id="Phobius"/>
    </source>
</evidence>
<dbReference type="InterPro" id="IPR050407">
    <property type="entry name" value="Geranylgeranyl_reductase"/>
</dbReference>
<dbReference type="Proteomes" id="UP001172911">
    <property type="component" value="Unassembled WGS sequence"/>
</dbReference>
<evidence type="ECO:0000313" key="3">
    <source>
        <dbReference type="Proteomes" id="UP001172911"/>
    </source>
</evidence>
<accession>A0AAW7ZC40</accession>
<dbReference type="PANTHER" id="PTHR42685:SF22">
    <property type="entry name" value="CONDITIONED MEDIUM FACTOR RECEPTOR 1"/>
    <property type="match status" value="1"/>
</dbReference>
<dbReference type="InterPro" id="IPR036188">
    <property type="entry name" value="FAD/NAD-bd_sf"/>
</dbReference>
<reference evidence="2" key="1">
    <citation type="journal article" date="2023" name="J. Hazard. Mater.">
        <title>Anaerobic biodegradation of pyrene and benzo[a]pyrene by a new sulfate-reducing Desulforamulus aquiferis strain DSA.</title>
        <authorList>
            <person name="Zhang Z."/>
            <person name="Sun J."/>
            <person name="Gong X."/>
            <person name="Wang C."/>
            <person name="Wang H."/>
        </authorList>
    </citation>
    <scope>NUCLEOTIDE SEQUENCE</scope>
    <source>
        <strain evidence="2">DSA</strain>
    </source>
</reference>
<dbReference type="RefSeq" id="WP_304541892.1">
    <property type="nucleotide sequence ID" value="NZ_JARPTC010000007.1"/>
</dbReference>
<organism evidence="2 3">
    <name type="scientific">Desulforamulus aquiferis</name>
    <dbReference type="NCBI Taxonomy" id="1397668"/>
    <lineage>
        <taxon>Bacteria</taxon>
        <taxon>Bacillati</taxon>
        <taxon>Bacillota</taxon>
        <taxon>Clostridia</taxon>
        <taxon>Eubacteriales</taxon>
        <taxon>Peptococcaceae</taxon>
        <taxon>Desulforamulus</taxon>
    </lineage>
</organism>
<dbReference type="PANTHER" id="PTHR42685">
    <property type="entry name" value="GERANYLGERANYL DIPHOSPHATE REDUCTASE"/>
    <property type="match status" value="1"/>
</dbReference>
<dbReference type="EMBL" id="JARPTC010000007">
    <property type="protein sequence ID" value="MDO7786789.1"/>
    <property type="molecule type" value="Genomic_DNA"/>
</dbReference>
<dbReference type="AlphaFoldDB" id="A0AAW7ZC40"/>
<name>A0AAW7ZC40_9FIRM</name>
<evidence type="ECO:0000313" key="2">
    <source>
        <dbReference type="EMBL" id="MDO7786789.1"/>
    </source>
</evidence>
<keyword evidence="1" id="KW-0472">Membrane</keyword>
<comment type="caution">
    <text evidence="2">The sequence shown here is derived from an EMBL/GenBank/DDBJ whole genome shotgun (WGS) entry which is preliminary data.</text>
</comment>
<dbReference type="Gene3D" id="3.50.50.60">
    <property type="entry name" value="FAD/NAD(P)-binding domain"/>
    <property type="match status" value="2"/>
</dbReference>
<sequence>MKVAIIGAGVAGLAAGIVLEKNGIVPDIYEQNLFIADHYSHIGVLFNMAYRGITAQPIKYIKKLLAVEISPLETITELIINSKNSQATISNETIGHSFIIGQEPISLGNQLLSNIKKSKIFYEQRQSIDNLSHKYDYVIVANGSRSEDYIADKYLEGWKQYLVAYTRVAKLHGSFKKNTAIVWGNKGILKDGYGFLAPFSSQIASLYVTVPHVRNWDEFNQCWTGFFAKENLLENTTLLGTYERTHVAADSEGKQWRNCLFVGDQGGFLDPFLGLGAATAMATGAMAAYAIIKNRDYNKLVQKYKRIINIMSNYRNFYDTIDDDTFDTIVRSEDNPVLSKLVYGTNIDWLKYGSIAFAPFLKHKDSPNFHETYSSPK</sequence>
<keyword evidence="1" id="KW-0812">Transmembrane</keyword>
<dbReference type="PRINTS" id="PR00420">
    <property type="entry name" value="RNGMNOXGNASE"/>
</dbReference>
<dbReference type="SUPFAM" id="SSF51905">
    <property type="entry name" value="FAD/NAD(P)-binding domain"/>
    <property type="match status" value="1"/>
</dbReference>
<protein>
    <submittedName>
        <fullName evidence="2">Uncharacterized protein</fullName>
    </submittedName>
</protein>
<proteinExistence type="predicted"/>